<organism evidence="1 2">
    <name type="scientific">Candidatus Komeilibacteria bacterium CG_4_10_14_0_2_um_filter_37_10</name>
    <dbReference type="NCBI Taxonomy" id="1974470"/>
    <lineage>
        <taxon>Bacteria</taxon>
        <taxon>Candidatus Komeiliibacteriota</taxon>
    </lineage>
</organism>
<dbReference type="Gene3D" id="3.30.230.10">
    <property type="match status" value="1"/>
</dbReference>
<dbReference type="Proteomes" id="UP000230405">
    <property type="component" value="Unassembled WGS sequence"/>
</dbReference>
<dbReference type="PANTHER" id="PTHR32472:SF10">
    <property type="entry name" value="DNA REPAIR PROTEIN RADA-LIKE PROTEIN"/>
    <property type="match status" value="1"/>
</dbReference>
<dbReference type="PRINTS" id="PR01874">
    <property type="entry name" value="DNAREPAIRADA"/>
</dbReference>
<dbReference type="InterPro" id="IPR020568">
    <property type="entry name" value="Ribosomal_Su5_D2-typ_SF"/>
</dbReference>
<evidence type="ECO:0000313" key="2">
    <source>
        <dbReference type="Proteomes" id="UP000230405"/>
    </source>
</evidence>
<dbReference type="GO" id="GO:0000725">
    <property type="term" value="P:recombinational repair"/>
    <property type="evidence" value="ECO:0007669"/>
    <property type="project" value="TreeGrafter"/>
</dbReference>
<dbReference type="InterPro" id="IPR027417">
    <property type="entry name" value="P-loop_NTPase"/>
</dbReference>
<comment type="caution">
    <text evidence="1">The sequence shown here is derived from an EMBL/GenBank/DDBJ whole genome shotgun (WGS) entry which is preliminary data.</text>
</comment>
<dbReference type="SUPFAM" id="SSF54211">
    <property type="entry name" value="Ribosomal protein S5 domain 2-like"/>
    <property type="match status" value="1"/>
</dbReference>
<dbReference type="EMBL" id="PFPO01000017">
    <property type="protein sequence ID" value="PIZ99654.1"/>
    <property type="molecule type" value="Genomic_DNA"/>
</dbReference>
<dbReference type="InterPro" id="IPR014721">
    <property type="entry name" value="Ribsml_uS5_D2-typ_fold_subgr"/>
</dbReference>
<dbReference type="Gene3D" id="3.40.50.300">
    <property type="entry name" value="P-loop containing nucleotide triphosphate hydrolases"/>
    <property type="match status" value="1"/>
</dbReference>
<dbReference type="SUPFAM" id="SSF52540">
    <property type="entry name" value="P-loop containing nucleoside triphosphate hydrolases"/>
    <property type="match status" value="1"/>
</dbReference>
<sequence>EIEGEAGNISQVRACTVKLMEAAKKNNITFVLVGQVTKDGTVAGPKTLEHLVDTVLYLEGDRFHDFRILRAAKNRFGPTDEVGVFTMEKNGLEEVKNPSAAMISERNEPVSGTIITAVMEGTRPMLIEIQALVTKTNFGFPQRRASGFDLNRLQVLIGVLSRRAGLPLESYDVFLNVVGGLTANEPAADLAVILAVASGLKDKTLPPGLAAFGEVGLSGEVRPVNHTEKRLTEIKNLGLEIAVVPLSSKLPKIIGLKIAPIKNVQEVVEKIIQK</sequence>
<accession>A0A2M7VGA8</accession>
<dbReference type="GO" id="GO:0005829">
    <property type="term" value="C:cytosol"/>
    <property type="evidence" value="ECO:0007669"/>
    <property type="project" value="TreeGrafter"/>
</dbReference>
<proteinExistence type="predicted"/>
<evidence type="ECO:0000313" key="1">
    <source>
        <dbReference type="EMBL" id="PIZ99654.1"/>
    </source>
</evidence>
<dbReference type="AlphaFoldDB" id="A0A2M7VGA8"/>
<dbReference type="PANTHER" id="PTHR32472">
    <property type="entry name" value="DNA REPAIR PROTEIN RADA"/>
    <property type="match status" value="1"/>
</dbReference>
<gene>
    <name evidence="1" type="ORF">COX77_00945</name>
</gene>
<name>A0A2M7VGA8_9BACT</name>
<reference evidence="2" key="1">
    <citation type="submission" date="2017-09" db="EMBL/GenBank/DDBJ databases">
        <title>Depth-based differentiation of microbial function through sediment-hosted aquifers and enrichment of novel symbionts in the deep terrestrial subsurface.</title>
        <authorList>
            <person name="Probst A.J."/>
            <person name="Ladd B."/>
            <person name="Jarett J.K."/>
            <person name="Geller-Mcgrath D.E."/>
            <person name="Sieber C.M.K."/>
            <person name="Emerson J.B."/>
            <person name="Anantharaman K."/>
            <person name="Thomas B.C."/>
            <person name="Malmstrom R."/>
            <person name="Stieglmeier M."/>
            <person name="Klingl A."/>
            <person name="Woyke T."/>
            <person name="Ryan C.M."/>
            <person name="Banfield J.F."/>
        </authorList>
    </citation>
    <scope>NUCLEOTIDE SEQUENCE [LARGE SCALE GENOMIC DNA]</scope>
</reference>
<feature type="non-terminal residue" evidence="1">
    <location>
        <position position="1"/>
    </location>
</feature>
<protein>
    <submittedName>
        <fullName evidence="1">DNA repair protein RadA</fullName>
    </submittedName>
</protein>